<name>A0AA39XAS9_9PEZI</name>
<reference evidence="3" key="1">
    <citation type="submission" date="2023-06" db="EMBL/GenBank/DDBJ databases">
        <title>Genome-scale phylogeny and comparative genomics of the fungal order Sordariales.</title>
        <authorList>
            <consortium name="Lawrence Berkeley National Laboratory"/>
            <person name="Hensen N."/>
            <person name="Bonometti L."/>
            <person name="Westerberg I."/>
            <person name="Brannstrom I.O."/>
            <person name="Guillou S."/>
            <person name="Cros-Aarteil S."/>
            <person name="Calhoun S."/>
            <person name="Haridas S."/>
            <person name="Kuo A."/>
            <person name="Mondo S."/>
            <person name="Pangilinan J."/>
            <person name="Riley R."/>
            <person name="LaButti K."/>
            <person name="Andreopoulos B."/>
            <person name="Lipzen A."/>
            <person name="Chen C."/>
            <person name="Yanf M."/>
            <person name="Daum C."/>
            <person name="Ng V."/>
            <person name="Clum A."/>
            <person name="Steindorff A."/>
            <person name="Ohm R."/>
            <person name="Martin F."/>
            <person name="Silar P."/>
            <person name="Natvig D."/>
            <person name="Lalanne C."/>
            <person name="Gautier V."/>
            <person name="Ament-velasquez S.L."/>
            <person name="Kruys A."/>
            <person name="Hutchinson M.I."/>
            <person name="Powell A.J."/>
            <person name="Barry K."/>
            <person name="Miller A.N."/>
            <person name="Grigoriev I.V."/>
            <person name="Debuchy R."/>
            <person name="Gladieux P."/>
            <person name="Thoren M.H."/>
            <person name="Johannesson H."/>
        </authorList>
    </citation>
    <scope>NUCLEOTIDE SEQUENCE</scope>
    <source>
        <strain evidence="3">SMH3391-2</strain>
    </source>
</reference>
<keyword evidence="1" id="KW-0472">Membrane</keyword>
<keyword evidence="1" id="KW-0812">Transmembrane</keyword>
<evidence type="ECO:0008006" key="5">
    <source>
        <dbReference type="Google" id="ProtNLM"/>
    </source>
</evidence>
<evidence type="ECO:0000256" key="1">
    <source>
        <dbReference type="SAM" id="Phobius"/>
    </source>
</evidence>
<evidence type="ECO:0000256" key="2">
    <source>
        <dbReference type="SAM" id="SignalP"/>
    </source>
</evidence>
<dbReference type="Proteomes" id="UP001174934">
    <property type="component" value="Unassembled WGS sequence"/>
</dbReference>
<feature type="chain" id="PRO_5041374771" description="Secreted protein" evidence="2">
    <location>
        <begin position="31"/>
        <end position="134"/>
    </location>
</feature>
<keyword evidence="1" id="KW-1133">Transmembrane helix</keyword>
<accession>A0AA39XAS9</accession>
<feature type="transmembrane region" description="Helical" evidence="1">
    <location>
        <begin position="48"/>
        <end position="65"/>
    </location>
</feature>
<organism evidence="3 4">
    <name type="scientific">Bombardia bombarda</name>
    <dbReference type="NCBI Taxonomy" id="252184"/>
    <lineage>
        <taxon>Eukaryota</taxon>
        <taxon>Fungi</taxon>
        <taxon>Dikarya</taxon>
        <taxon>Ascomycota</taxon>
        <taxon>Pezizomycotina</taxon>
        <taxon>Sordariomycetes</taxon>
        <taxon>Sordariomycetidae</taxon>
        <taxon>Sordariales</taxon>
        <taxon>Lasiosphaeriaceae</taxon>
        <taxon>Bombardia</taxon>
    </lineage>
</organism>
<proteinExistence type="predicted"/>
<dbReference type="PROSITE" id="PS51257">
    <property type="entry name" value="PROKAR_LIPOPROTEIN"/>
    <property type="match status" value="1"/>
</dbReference>
<gene>
    <name evidence="3" type="ORF">B0T17DRAFT_218049</name>
</gene>
<dbReference type="AlphaFoldDB" id="A0AA39XAS9"/>
<evidence type="ECO:0000313" key="3">
    <source>
        <dbReference type="EMBL" id="KAK0630295.1"/>
    </source>
</evidence>
<comment type="caution">
    <text evidence="3">The sequence shown here is derived from an EMBL/GenBank/DDBJ whole genome shotgun (WGS) entry which is preliminary data.</text>
</comment>
<dbReference type="EMBL" id="JAULSR010000002">
    <property type="protein sequence ID" value="KAK0630295.1"/>
    <property type="molecule type" value="Genomic_DNA"/>
</dbReference>
<feature type="signal peptide" evidence="2">
    <location>
        <begin position="1"/>
        <end position="30"/>
    </location>
</feature>
<keyword evidence="4" id="KW-1185">Reference proteome</keyword>
<sequence>MGMHSRKSIPFLSICSLFSFLLVLSGWSVASSGCLPQVAFFGRHFRSWVLPITFVFLARLFKTCFHHIRFGLSRGVVWLSGQRNKHGQFIVKRVHGGICGKRQKFTGFVLSAKMEANIASMSIISIYIQSIDLL</sequence>
<evidence type="ECO:0000313" key="4">
    <source>
        <dbReference type="Proteomes" id="UP001174934"/>
    </source>
</evidence>
<keyword evidence="2" id="KW-0732">Signal</keyword>
<protein>
    <recommendedName>
        <fullName evidence="5">Secreted protein</fullName>
    </recommendedName>
</protein>